<feature type="compositionally biased region" description="Polar residues" evidence="3">
    <location>
        <begin position="578"/>
        <end position="594"/>
    </location>
</feature>
<proteinExistence type="predicted"/>
<dbReference type="InterPro" id="IPR011043">
    <property type="entry name" value="Gal_Oxase/kelch_b-propeller"/>
</dbReference>
<evidence type="ECO:0000256" key="2">
    <source>
        <dbReference type="ARBA" id="ARBA00022737"/>
    </source>
</evidence>
<feature type="transmembrane region" description="Helical" evidence="4">
    <location>
        <begin position="445"/>
        <end position="467"/>
    </location>
</feature>
<evidence type="ECO:0000256" key="4">
    <source>
        <dbReference type="SAM" id="Phobius"/>
    </source>
</evidence>
<name>A0A0C9MV96_9FUNG</name>
<gene>
    <name evidence="6" type="ORF">MAM1_0536c10868</name>
</gene>
<keyword evidence="7" id="KW-1185">Reference proteome</keyword>
<feature type="chain" id="PRO_5002209693" description="Galactose oxidase" evidence="5">
    <location>
        <begin position="24"/>
        <end position="618"/>
    </location>
</feature>
<keyword evidence="2" id="KW-0677">Repeat</keyword>
<dbReference type="Gene3D" id="2.120.10.80">
    <property type="entry name" value="Kelch-type beta propeller"/>
    <property type="match status" value="2"/>
</dbReference>
<evidence type="ECO:0000256" key="3">
    <source>
        <dbReference type="SAM" id="MobiDB-lite"/>
    </source>
</evidence>
<feature type="signal peptide" evidence="5">
    <location>
        <begin position="1"/>
        <end position="23"/>
    </location>
</feature>
<keyword evidence="4" id="KW-1133">Transmembrane helix</keyword>
<dbReference type="OrthoDB" id="2267361at2759"/>
<dbReference type="AlphaFoldDB" id="A0A0C9MV96"/>
<keyword evidence="4" id="KW-0812">Transmembrane</keyword>
<accession>A0A0C9MV96</accession>
<reference evidence="6" key="1">
    <citation type="submission" date="2014-09" db="EMBL/GenBank/DDBJ databases">
        <title>Draft genome sequence of an oleaginous Mucoromycotina fungus Mucor ambiguus NBRC6742.</title>
        <authorList>
            <person name="Takeda I."/>
            <person name="Yamane N."/>
            <person name="Morita T."/>
            <person name="Tamano K."/>
            <person name="Machida M."/>
            <person name="Baker S."/>
            <person name="Koike H."/>
        </authorList>
    </citation>
    <scope>NUCLEOTIDE SEQUENCE</scope>
    <source>
        <strain evidence="6">NBRC 6742</strain>
    </source>
</reference>
<dbReference type="Proteomes" id="UP000053815">
    <property type="component" value="Unassembled WGS sequence"/>
</dbReference>
<keyword evidence="4" id="KW-0472">Membrane</keyword>
<dbReference type="InterPro" id="IPR015915">
    <property type="entry name" value="Kelch-typ_b-propeller"/>
</dbReference>
<organism evidence="6">
    <name type="scientific">Mucor ambiguus</name>
    <dbReference type="NCBI Taxonomy" id="91626"/>
    <lineage>
        <taxon>Eukaryota</taxon>
        <taxon>Fungi</taxon>
        <taxon>Fungi incertae sedis</taxon>
        <taxon>Mucoromycota</taxon>
        <taxon>Mucoromycotina</taxon>
        <taxon>Mucoromycetes</taxon>
        <taxon>Mucorales</taxon>
        <taxon>Mucorineae</taxon>
        <taxon>Mucoraceae</taxon>
        <taxon>Mucor</taxon>
    </lineage>
</organism>
<evidence type="ECO:0000313" key="6">
    <source>
        <dbReference type="EMBL" id="GAN11309.1"/>
    </source>
</evidence>
<keyword evidence="1" id="KW-0880">Kelch repeat</keyword>
<evidence type="ECO:0000313" key="7">
    <source>
        <dbReference type="Proteomes" id="UP000053815"/>
    </source>
</evidence>
<evidence type="ECO:0000256" key="1">
    <source>
        <dbReference type="ARBA" id="ARBA00022441"/>
    </source>
</evidence>
<evidence type="ECO:0000256" key="5">
    <source>
        <dbReference type="SAM" id="SignalP"/>
    </source>
</evidence>
<dbReference type="STRING" id="91626.A0A0C9MV96"/>
<keyword evidence="5" id="KW-0732">Signal</keyword>
<dbReference type="SUPFAM" id="SSF50965">
    <property type="entry name" value="Galactose oxidase, central domain"/>
    <property type="match status" value="1"/>
</dbReference>
<dbReference type="EMBL" id="DF836825">
    <property type="protein sequence ID" value="GAN11309.1"/>
    <property type="molecule type" value="Genomic_DNA"/>
</dbReference>
<evidence type="ECO:0008006" key="8">
    <source>
        <dbReference type="Google" id="ProtNLM"/>
    </source>
</evidence>
<sequence>MNKTRHALSLWTVVSFLTSIISAQIVELNTSFRRYPSCGLLSTNGNRKIYCHGGVIKINQQDYEWDSTLMRLDIMDSNAISSNTWENITRTAANNNIALEARERAFSAVSFDGNSLFIHGGMSQFKLWNQTIIYTASDNSWSTPAADYTDADFGGTRQIYQGSAVNANGKYYLYGGEETFSNRNIARYTDSYTNETFTNFFLTENGFNNSAIGYYEAVTYSETINGFDSWSKVRPLGNFQKGLIGSSHAAVFHPRTTTIFYFGGYVRDLINYNLTTASFSQVTTFNTSTMFWGTQTFTGSAVPIGRMGHTATLLPSNEDVLLYGGASGDVSKAMNDFCYVANLQNFTWTPHFASLKLPGANGVTGARLGHSAVIDAITNRLYILFGFYDNSLGPQNTPLIVLNVSSPSELAFLDFNQQTVVDPNSSHNETIPAKTNDSSSNSATIGGAVGGAIGGVLVIGIIAFFLFKRKRSNDRNPQQAAQDAEEHEERLSVDWDAIEGGFVETNLPLNNSGKNMVPYNGMKNNSNNSNIILENSHLYSSPNDFGYEEKPTVMDYNNNSKFEVSSQTATTVTAVSPPLTNLGSPAPQNDTFRQSYPPDIPRHDNQQPITYITKPDGA</sequence>
<feature type="region of interest" description="Disordered" evidence="3">
    <location>
        <begin position="575"/>
        <end position="618"/>
    </location>
</feature>
<dbReference type="PANTHER" id="PTHR46093:SF18">
    <property type="entry name" value="FIBRONECTIN TYPE-III DOMAIN-CONTAINING PROTEIN"/>
    <property type="match status" value="1"/>
</dbReference>
<dbReference type="PANTHER" id="PTHR46093">
    <property type="entry name" value="ACYL-COA-BINDING DOMAIN-CONTAINING PROTEIN 5"/>
    <property type="match status" value="1"/>
</dbReference>
<protein>
    <recommendedName>
        <fullName evidence="8">Galactose oxidase</fullName>
    </recommendedName>
</protein>